<dbReference type="InterPro" id="IPR000551">
    <property type="entry name" value="MerR-type_HTH_dom"/>
</dbReference>
<name>A0A9D1I3T1_9FIRM</name>
<comment type="caution">
    <text evidence="3">The sequence shown here is derived from an EMBL/GenBank/DDBJ whole genome shotgun (WGS) entry which is preliminary data.</text>
</comment>
<evidence type="ECO:0000313" key="3">
    <source>
        <dbReference type="EMBL" id="HIU27611.1"/>
    </source>
</evidence>
<protein>
    <submittedName>
        <fullName evidence="3">MerR family transcriptional regulator</fullName>
    </submittedName>
</protein>
<dbReference type="PANTHER" id="PTHR30204:SF85">
    <property type="entry name" value="MULTIDRUG-EFFLUX TRANSPORTER 2 REGULATOR"/>
    <property type="match status" value="1"/>
</dbReference>
<reference evidence="3" key="1">
    <citation type="submission" date="2020-10" db="EMBL/GenBank/DDBJ databases">
        <authorList>
            <person name="Gilroy R."/>
        </authorList>
    </citation>
    <scope>NUCLEOTIDE SEQUENCE</scope>
    <source>
        <strain evidence="3">11300</strain>
    </source>
</reference>
<organism evidence="3 4">
    <name type="scientific">Candidatus Fimisoma avicola</name>
    <dbReference type="NCBI Taxonomy" id="2840826"/>
    <lineage>
        <taxon>Bacteria</taxon>
        <taxon>Bacillati</taxon>
        <taxon>Bacillota</taxon>
        <taxon>Clostridia</taxon>
        <taxon>Eubacteriales</taxon>
        <taxon>Candidatus Fimisoma</taxon>
    </lineage>
</organism>
<dbReference type="SMART" id="SM00422">
    <property type="entry name" value="HTH_MERR"/>
    <property type="match status" value="1"/>
</dbReference>
<dbReference type="InterPro" id="IPR047057">
    <property type="entry name" value="MerR_fam"/>
</dbReference>
<dbReference type="Gene3D" id="3.20.80.10">
    <property type="entry name" value="Regulatory factor, effector binding domain"/>
    <property type="match status" value="1"/>
</dbReference>
<proteinExistence type="predicted"/>
<dbReference type="PROSITE" id="PS00552">
    <property type="entry name" value="HTH_MERR_1"/>
    <property type="match status" value="1"/>
</dbReference>
<evidence type="ECO:0000259" key="2">
    <source>
        <dbReference type="PROSITE" id="PS50937"/>
    </source>
</evidence>
<evidence type="ECO:0000256" key="1">
    <source>
        <dbReference type="ARBA" id="ARBA00023125"/>
    </source>
</evidence>
<dbReference type="Pfam" id="PF13411">
    <property type="entry name" value="MerR_1"/>
    <property type="match status" value="1"/>
</dbReference>
<gene>
    <name evidence="3" type="ORF">IAD16_04480</name>
</gene>
<evidence type="ECO:0000313" key="4">
    <source>
        <dbReference type="Proteomes" id="UP000824091"/>
    </source>
</evidence>
<reference evidence="3" key="2">
    <citation type="journal article" date="2021" name="PeerJ">
        <title>Extensive microbial diversity within the chicken gut microbiome revealed by metagenomics and culture.</title>
        <authorList>
            <person name="Gilroy R."/>
            <person name="Ravi A."/>
            <person name="Getino M."/>
            <person name="Pursley I."/>
            <person name="Horton D.L."/>
            <person name="Alikhan N.F."/>
            <person name="Baker D."/>
            <person name="Gharbi K."/>
            <person name="Hall N."/>
            <person name="Watson M."/>
            <person name="Adriaenssens E.M."/>
            <person name="Foster-Nyarko E."/>
            <person name="Jarju S."/>
            <person name="Secka A."/>
            <person name="Antonio M."/>
            <person name="Oren A."/>
            <person name="Chaudhuri R.R."/>
            <person name="La Ragione R."/>
            <person name="Hildebrand F."/>
            <person name="Pallen M.J."/>
        </authorList>
    </citation>
    <scope>NUCLEOTIDE SEQUENCE</scope>
    <source>
        <strain evidence="3">11300</strain>
    </source>
</reference>
<sequence>MKKDYFTTGEFAAICGVSKQTLFYYDQQGIFCPDHVGENGYRYYSYTQIETFTVISMLRDLGVHIKEIRRHMDNRSPQSLISLMESRKAEIDKKIKALQWSAKYIDKRIQTTREGIAAYAGIISVQEFPDRHMIVSEYHGPDDTAAVTTAIGTHLEHCSRLNLYSACPIGSMIPVSSITESGHSYSKFYTVVEKAIAPEEAVMEPAGSYLVIYDDHGYENIGLNCLKILKYAADHGYALGDDFFEDVILDDLSTEGYYNYLVRLSIRMIQLR</sequence>
<accession>A0A9D1I3T1</accession>
<dbReference type="GO" id="GO:0003677">
    <property type="term" value="F:DNA binding"/>
    <property type="evidence" value="ECO:0007669"/>
    <property type="project" value="UniProtKB-KW"/>
</dbReference>
<dbReference type="SUPFAM" id="SSF46955">
    <property type="entry name" value="Putative DNA-binding domain"/>
    <property type="match status" value="1"/>
</dbReference>
<dbReference type="PROSITE" id="PS50937">
    <property type="entry name" value="HTH_MERR_2"/>
    <property type="match status" value="1"/>
</dbReference>
<dbReference type="AlphaFoldDB" id="A0A9D1I3T1"/>
<dbReference type="PANTHER" id="PTHR30204">
    <property type="entry name" value="REDOX-CYCLING DRUG-SENSING TRANSCRIPTIONAL ACTIVATOR SOXR"/>
    <property type="match status" value="1"/>
</dbReference>
<dbReference type="Gene3D" id="1.10.1660.10">
    <property type="match status" value="1"/>
</dbReference>
<dbReference type="GO" id="GO:0003700">
    <property type="term" value="F:DNA-binding transcription factor activity"/>
    <property type="evidence" value="ECO:0007669"/>
    <property type="project" value="InterPro"/>
</dbReference>
<dbReference type="EMBL" id="DVMO01000063">
    <property type="protein sequence ID" value="HIU27611.1"/>
    <property type="molecule type" value="Genomic_DNA"/>
</dbReference>
<dbReference type="Proteomes" id="UP000824091">
    <property type="component" value="Unassembled WGS sequence"/>
</dbReference>
<feature type="domain" description="HTH merR-type" evidence="2">
    <location>
        <begin position="5"/>
        <end position="74"/>
    </location>
</feature>
<dbReference type="InterPro" id="IPR009061">
    <property type="entry name" value="DNA-bd_dom_put_sf"/>
</dbReference>
<dbReference type="SUPFAM" id="SSF55136">
    <property type="entry name" value="Probable bacterial effector-binding domain"/>
    <property type="match status" value="1"/>
</dbReference>
<dbReference type="CDD" id="cd04782">
    <property type="entry name" value="HTH_BltR"/>
    <property type="match status" value="1"/>
</dbReference>
<keyword evidence="1" id="KW-0238">DNA-binding</keyword>
<dbReference type="InterPro" id="IPR011256">
    <property type="entry name" value="Reg_factor_effector_dom_sf"/>
</dbReference>